<gene>
    <name evidence="2" type="ORF">IE81DRAFT_343742</name>
</gene>
<feature type="compositionally biased region" description="Low complexity" evidence="1">
    <location>
        <begin position="449"/>
        <end position="461"/>
    </location>
</feature>
<accession>A0A316VN91</accession>
<reference evidence="2 3" key="1">
    <citation type="journal article" date="2018" name="Mol. Biol. Evol.">
        <title>Broad Genomic Sampling Reveals a Smut Pathogenic Ancestry of the Fungal Clade Ustilaginomycotina.</title>
        <authorList>
            <person name="Kijpornyongpan T."/>
            <person name="Mondo S.J."/>
            <person name="Barry K."/>
            <person name="Sandor L."/>
            <person name="Lee J."/>
            <person name="Lipzen A."/>
            <person name="Pangilinan J."/>
            <person name="LaButti K."/>
            <person name="Hainaut M."/>
            <person name="Henrissat B."/>
            <person name="Grigoriev I.V."/>
            <person name="Spatafora J.W."/>
            <person name="Aime M.C."/>
        </authorList>
    </citation>
    <scope>NUCLEOTIDE SEQUENCE [LARGE SCALE GENOMIC DNA]</scope>
    <source>
        <strain evidence="2 3">MCA 4658</strain>
    </source>
</reference>
<dbReference type="OrthoDB" id="10388379at2759"/>
<feature type="region of interest" description="Disordered" evidence="1">
    <location>
        <begin position="302"/>
        <end position="340"/>
    </location>
</feature>
<proteinExistence type="predicted"/>
<keyword evidence="3" id="KW-1185">Reference proteome</keyword>
<evidence type="ECO:0000313" key="2">
    <source>
        <dbReference type="EMBL" id="PWN38780.1"/>
    </source>
</evidence>
<name>A0A316VN91_9BASI</name>
<evidence type="ECO:0000313" key="3">
    <source>
        <dbReference type="Proteomes" id="UP000245783"/>
    </source>
</evidence>
<dbReference type="GeneID" id="37037620"/>
<evidence type="ECO:0000256" key="1">
    <source>
        <dbReference type="SAM" id="MobiDB-lite"/>
    </source>
</evidence>
<dbReference type="RefSeq" id="XP_025365940.1">
    <property type="nucleotide sequence ID" value="XM_025515750.1"/>
</dbReference>
<dbReference type="InParanoid" id="A0A316VN91"/>
<dbReference type="AlphaFoldDB" id="A0A316VN91"/>
<feature type="compositionally biased region" description="Low complexity" evidence="1">
    <location>
        <begin position="422"/>
        <end position="439"/>
    </location>
</feature>
<feature type="region of interest" description="Disordered" evidence="1">
    <location>
        <begin position="659"/>
        <end position="682"/>
    </location>
</feature>
<feature type="region of interest" description="Disordered" evidence="1">
    <location>
        <begin position="384"/>
        <end position="492"/>
    </location>
</feature>
<dbReference type="EMBL" id="KZ819538">
    <property type="protein sequence ID" value="PWN38780.1"/>
    <property type="molecule type" value="Genomic_DNA"/>
</dbReference>
<sequence>MPPGTSDTGRMMAKDGRHFTIMRFDADEHQPGQKAKIYTPHFVDSKVQGWEGRMRAKTLPNAQRPSIQHFAKLTGTAASGRILPAGLAEAARIPHAVGRAHELEVGGTRITSKDYYDVTLDSMHDYAAKYHPEARSVTLVKGLTSLSKDEPKPHYKVKMYDAERYPIPGGGFTSQGKAFSGLHHVFQKSGTSFKIKNLNVAAVDPGPLAHVRSSRTDLDHLFPNNDASNESFEHHQAYLGHVMKGRTLKAPSHSPIQERKRQAPKKSLRAHTLFESTAPNAQAERVAAPLEGLHPQILQSDAPSAHTQAQAQAGVPSKLNSITREKPNKASAAPAPWRQIEGAPSEQEIAEALKEKPSILESSVRYAHDPNLWRSHPRFLGLHRDRGRPHVGVHKDGKWLTNPRKKRGRPSRAEMMRGLNGPSAAAAASSSPSSATSPSRDTLPDESRSGLSISSASTSGSDSHRSMLGLSGELSPERPSKVHASSVRASSSSDRLVAHNLDMVHRFFGQQHAIANTIPTDLPPLPEALPSGNTLYEHEHEHEHEHGYGHRHGYEHEHEHLPHWRASVHPSQQTFPSEHNAMHQLHTFFGAEHAHVHFPFQSIFGTEHAHTDSLPLLHHIAIATNHAQGDPSRSTIDTEHQRGDSHPSILRIQPAAAAHISPPPHSTLDTQQHAHAATSPNRERVVDEAYLAHSPASSDASASTEDWISRVLKTPPRMHLP</sequence>
<dbReference type="Proteomes" id="UP000245783">
    <property type="component" value="Unassembled WGS sequence"/>
</dbReference>
<feature type="compositionally biased region" description="Polar residues" evidence="1">
    <location>
        <begin position="302"/>
        <end position="311"/>
    </location>
</feature>
<organism evidence="2 3">
    <name type="scientific">Ceraceosorus guamensis</name>
    <dbReference type="NCBI Taxonomy" id="1522189"/>
    <lineage>
        <taxon>Eukaryota</taxon>
        <taxon>Fungi</taxon>
        <taxon>Dikarya</taxon>
        <taxon>Basidiomycota</taxon>
        <taxon>Ustilaginomycotina</taxon>
        <taxon>Exobasidiomycetes</taxon>
        <taxon>Ceraceosorales</taxon>
        <taxon>Ceraceosoraceae</taxon>
        <taxon>Ceraceosorus</taxon>
    </lineage>
</organism>
<feature type="compositionally biased region" description="Low complexity" evidence="1">
    <location>
        <begin position="482"/>
        <end position="492"/>
    </location>
</feature>
<protein>
    <submittedName>
        <fullName evidence="2">Uncharacterized protein</fullName>
    </submittedName>
</protein>